<evidence type="ECO:0000256" key="1">
    <source>
        <dbReference type="SAM" id="Phobius"/>
    </source>
</evidence>
<gene>
    <name evidence="2" type="ORF">BN9_100330</name>
</gene>
<accession>A0A024GPW4</accession>
<dbReference type="AlphaFoldDB" id="A0A024GPW4"/>
<proteinExistence type="predicted"/>
<keyword evidence="1" id="KW-1133">Transmembrane helix</keyword>
<keyword evidence="1" id="KW-0812">Transmembrane</keyword>
<organism evidence="2 3">
    <name type="scientific">Albugo candida</name>
    <dbReference type="NCBI Taxonomy" id="65357"/>
    <lineage>
        <taxon>Eukaryota</taxon>
        <taxon>Sar</taxon>
        <taxon>Stramenopiles</taxon>
        <taxon>Oomycota</taxon>
        <taxon>Peronosporomycetes</taxon>
        <taxon>Albuginales</taxon>
        <taxon>Albuginaceae</taxon>
        <taxon>Albugo</taxon>
    </lineage>
</organism>
<evidence type="ECO:0000313" key="2">
    <source>
        <dbReference type="EMBL" id="CCI48834.1"/>
    </source>
</evidence>
<comment type="caution">
    <text evidence="2">The sequence shown here is derived from an EMBL/GenBank/DDBJ whole genome shotgun (WGS) entry which is preliminary data.</text>
</comment>
<sequence length="73" mass="8056">MTLGQFVCFPICLAILTSVYIVALQSKDGIFVDMMTANSHTDSKCTDYTLLSTTLTVDLTSRDVQSPEFESLQ</sequence>
<keyword evidence="1" id="KW-0472">Membrane</keyword>
<dbReference type="Proteomes" id="UP000053237">
    <property type="component" value="Unassembled WGS sequence"/>
</dbReference>
<protein>
    <submittedName>
        <fullName evidence="2">Uncharacterized protein</fullName>
    </submittedName>
</protein>
<dbReference type="EMBL" id="CAIX01000250">
    <property type="protein sequence ID" value="CCI48834.1"/>
    <property type="molecule type" value="Genomic_DNA"/>
</dbReference>
<keyword evidence="3" id="KW-1185">Reference proteome</keyword>
<dbReference type="InParanoid" id="A0A024GPW4"/>
<evidence type="ECO:0000313" key="3">
    <source>
        <dbReference type="Proteomes" id="UP000053237"/>
    </source>
</evidence>
<reference evidence="2 3" key="1">
    <citation type="submission" date="2012-05" db="EMBL/GenBank/DDBJ databases">
        <title>Recombination and specialization in a pathogen metapopulation.</title>
        <authorList>
            <person name="Gardiner A."/>
            <person name="Kemen E."/>
            <person name="Schultz-Larsen T."/>
            <person name="MacLean D."/>
            <person name="Van Oosterhout C."/>
            <person name="Jones J.D.G."/>
        </authorList>
    </citation>
    <scope>NUCLEOTIDE SEQUENCE [LARGE SCALE GENOMIC DNA]</scope>
    <source>
        <strain evidence="2 3">Ac Nc2</strain>
    </source>
</reference>
<name>A0A024GPW4_9STRA</name>
<feature type="transmembrane region" description="Helical" evidence="1">
    <location>
        <begin position="6"/>
        <end position="24"/>
    </location>
</feature>